<organism evidence="3 4">
    <name type="scientific">Shinella granuli</name>
    <dbReference type="NCBI Taxonomy" id="323621"/>
    <lineage>
        <taxon>Bacteria</taxon>
        <taxon>Pseudomonadati</taxon>
        <taxon>Pseudomonadota</taxon>
        <taxon>Alphaproteobacteria</taxon>
        <taxon>Hyphomicrobiales</taxon>
        <taxon>Rhizobiaceae</taxon>
        <taxon>Shinella</taxon>
    </lineage>
</organism>
<dbReference type="InterPro" id="IPR028098">
    <property type="entry name" value="Glyco_trans_4-like_N"/>
</dbReference>
<reference evidence="3 4" key="1">
    <citation type="submission" date="2019-03" db="EMBL/GenBank/DDBJ databases">
        <title>Genomic Encyclopedia of Type Strains, Phase IV (KMG-IV): sequencing the most valuable type-strain genomes for metagenomic binning, comparative biology and taxonomic classification.</title>
        <authorList>
            <person name="Goeker M."/>
        </authorList>
    </citation>
    <scope>NUCLEOTIDE SEQUENCE [LARGE SCALE GENOMIC DNA]</scope>
    <source>
        <strain evidence="3 4">DSM 18401</strain>
    </source>
</reference>
<dbReference type="Pfam" id="PF13439">
    <property type="entry name" value="Glyco_transf_4"/>
    <property type="match status" value="1"/>
</dbReference>
<dbReference type="Gene3D" id="3.40.50.2000">
    <property type="entry name" value="Glycogen Phosphorylase B"/>
    <property type="match status" value="2"/>
</dbReference>
<evidence type="ECO:0000259" key="2">
    <source>
        <dbReference type="Pfam" id="PF13439"/>
    </source>
</evidence>
<name>A0A4R2CH79_SHIGR</name>
<dbReference type="Proteomes" id="UP000295351">
    <property type="component" value="Unassembled WGS sequence"/>
</dbReference>
<dbReference type="CDD" id="cd03811">
    <property type="entry name" value="GT4_GT28_WabH-like"/>
    <property type="match status" value="1"/>
</dbReference>
<comment type="caution">
    <text evidence="3">The sequence shown here is derived from an EMBL/GenBank/DDBJ whole genome shotgun (WGS) entry which is preliminary data.</text>
</comment>
<dbReference type="Pfam" id="PF00534">
    <property type="entry name" value="Glycos_transf_1"/>
    <property type="match status" value="1"/>
</dbReference>
<feature type="domain" description="Glycosyl transferase family 1" evidence="1">
    <location>
        <begin position="191"/>
        <end position="352"/>
    </location>
</feature>
<evidence type="ECO:0000313" key="3">
    <source>
        <dbReference type="EMBL" id="TCN39921.1"/>
    </source>
</evidence>
<sequence>MARRLLFHAPSLAGGGAERVLVLVANEMAARGHAVTLLAWNGQGPNADLLSPAVELVDLHFPMRGEGFGKAKTLEGLARTVRMLRRLRPEAVFSAPDFANLVMAAALVLARSRARFFPGFHGAAALKSEKIGAILADRLAGFVAARATRAIAVSKGVGRDLVQNGYPPEKIAVIYNPLPPEGVRMPGAHPWRQALAAMGDGPVIGTLGRLVPVKDHATLLRAFAILRAERKARLVIFGEGPLEAETRALADELTIADDVLFAGYVNDPAACYAAIDLLALSSTSEGFGNVLIEAMAHGVPVVSTDAPHGPREILDDGQFGPLVPVADPMAFAVQLQKSLENPIDSATLRQRADAFKINAIADRYEGLLT</sequence>
<dbReference type="GO" id="GO:0016757">
    <property type="term" value="F:glycosyltransferase activity"/>
    <property type="evidence" value="ECO:0007669"/>
    <property type="project" value="InterPro"/>
</dbReference>
<evidence type="ECO:0000259" key="1">
    <source>
        <dbReference type="Pfam" id="PF00534"/>
    </source>
</evidence>
<keyword evidence="3" id="KW-0808">Transferase</keyword>
<dbReference type="EMBL" id="SLVX01000016">
    <property type="protein sequence ID" value="TCN39921.1"/>
    <property type="molecule type" value="Genomic_DNA"/>
</dbReference>
<accession>A0A4R2CH79</accession>
<evidence type="ECO:0000313" key="4">
    <source>
        <dbReference type="Proteomes" id="UP000295351"/>
    </source>
</evidence>
<dbReference type="AlphaFoldDB" id="A0A4R2CH79"/>
<dbReference type="SUPFAM" id="SSF53756">
    <property type="entry name" value="UDP-Glycosyltransferase/glycogen phosphorylase"/>
    <property type="match status" value="1"/>
</dbReference>
<proteinExistence type="predicted"/>
<gene>
    <name evidence="3" type="ORF">EV665_1163</name>
</gene>
<protein>
    <submittedName>
        <fullName evidence="3">Glycosyltransferase involved in cell wall biosynthesis</fullName>
    </submittedName>
</protein>
<feature type="domain" description="Glycosyltransferase subfamily 4-like N-terminal" evidence="2">
    <location>
        <begin position="15"/>
        <end position="179"/>
    </location>
</feature>
<dbReference type="InterPro" id="IPR001296">
    <property type="entry name" value="Glyco_trans_1"/>
</dbReference>
<keyword evidence="4" id="KW-1185">Reference proteome</keyword>
<dbReference type="PANTHER" id="PTHR12526">
    <property type="entry name" value="GLYCOSYLTRANSFERASE"/>
    <property type="match status" value="1"/>
</dbReference>
<dbReference type="RefSeq" id="WP_133035623.1">
    <property type="nucleotide sequence ID" value="NZ_BAABEI010000002.1"/>
</dbReference>